<feature type="compositionally biased region" description="Polar residues" evidence="2">
    <location>
        <begin position="1"/>
        <end position="19"/>
    </location>
</feature>
<dbReference type="AlphaFoldDB" id="A0A919A5K0"/>
<sequence>MNPTESRSAVRQVNPTDATSAVRPYPADVTNAVSPEPSTGPRAAAATPRHRDAARELAARLTERLLDPAEVAARAGVPGAPASAPLAWNPVSLGRGHAGISVLCSSRAAEHPGHAVAAHRHLGRAADLLRRTRRPSYGVIGDVTGLAFAMDMARRATGGYQGALASLDQAVSQHALRLCRLIEEQPIGGMARYDAVEGLAGIGRHLLLRGEALRAPLTDVLTTLVRMAGRTVPTPAGPLPGLWCDGPPSATARVPSDVAAHGHLNLGLAHGISGPLALLSLARRQGVAVDGQYLAARTVVAALRGAAYTDEYGPGWADYASREQWRRGTPVPAPRRAAWCYAAPGIARALQLAGDAFGEPSWTALAEDAVRAVVRAPIAQWRLRDEGLCHGVAGALALLRHFADGPVGGLVAPARDALVERLLAAFDPERPFGYAVPVRGSDTGGDYPGLLEGAAGIALALNDYADREPSLPWDAALLVA</sequence>
<feature type="binding site" evidence="1">
    <location>
        <position position="390"/>
    </location>
    <ligand>
        <name>Zn(2+)</name>
        <dbReference type="ChEBI" id="CHEBI:29105"/>
    </ligand>
</feature>
<keyword evidence="1" id="KW-0479">Metal-binding</keyword>
<reference evidence="3" key="1">
    <citation type="journal article" date="2014" name="Int. J. Syst. Evol. Microbiol.">
        <title>Complete genome sequence of Corynebacterium casei LMG S-19264T (=DSM 44701T), isolated from a smear-ripened cheese.</title>
        <authorList>
            <consortium name="US DOE Joint Genome Institute (JGI-PGF)"/>
            <person name="Walter F."/>
            <person name="Albersmeier A."/>
            <person name="Kalinowski J."/>
            <person name="Ruckert C."/>
        </authorList>
    </citation>
    <scope>NUCLEOTIDE SEQUENCE</scope>
    <source>
        <strain evidence="3">JCM 4784</strain>
    </source>
</reference>
<dbReference type="PRINTS" id="PR01950">
    <property type="entry name" value="LANCSUPER"/>
</dbReference>
<keyword evidence="4" id="KW-1185">Reference proteome</keyword>
<dbReference type="Pfam" id="PF05147">
    <property type="entry name" value="LANC_like"/>
    <property type="match status" value="1"/>
</dbReference>
<dbReference type="Gene3D" id="1.50.10.20">
    <property type="match status" value="1"/>
</dbReference>
<name>A0A919A5K0_9ACTN</name>
<proteinExistence type="predicted"/>
<dbReference type="SUPFAM" id="SSF158745">
    <property type="entry name" value="LanC-like"/>
    <property type="match status" value="1"/>
</dbReference>
<dbReference type="EMBL" id="BNBT01000144">
    <property type="protein sequence ID" value="GHE86334.1"/>
    <property type="molecule type" value="Genomic_DNA"/>
</dbReference>
<keyword evidence="1" id="KW-0862">Zinc</keyword>
<organism evidence="3 4">
    <name type="scientific">Streptomyces longispororuber</name>
    <dbReference type="NCBI Taxonomy" id="68230"/>
    <lineage>
        <taxon>Bacteria</taxon>
        <taxon>Bacillati</taxon>
        <taxon>Actinomycetota</taxon>
        <taxon>Actinomycetes</taxon>
        <taxon>Kitasatosporales</taxon>
        <taxon>Streptomycetaceae</taxon>
        <taxon>Streptomyces</taxon>
    </lineage>
</organism>
<comment type="caution">
    <text evidence="3">The sequence shown here is derived from an EMBL/GenBank/DDBJ whole genome shotgun (WGS) entry which is preliminary data.</text>
</comment>
<dbReference type="Proteomes" id="UP000608024">
    <property type="component" value="Unassembled WGS sequence"/>
</dbReference>
<evidence type="ECO:0000256" key="1">
    <source>
        <dbReference type="PIRSR" id="PIRSR607822-1"/>
    </source>
</evidence>
<evidence type="ECO:0000313" key="4">
    <source>
        <dbReference type="Proteomes" id="UP000608024"/>
    </source>
</evidence>
<gene>
    <name evidence="3" type="ORF">GCM10018785_62610</name>
</gene>
<dbReference type="SMART" id="SM01260">
    <property type="entry name" value="LANC_like"/>
    <property type="match status" value="1"/>
</dbReference>
<feature type="binding site" evidence="1">
    <location>
        <position position="340"/>
    </location>
    <ligand>
        <name>Zn(2+)</name>
        <dbReference type="ChEBI" id="CHEBI:29105"/>
    </ligand>
</feature>
<dbReference type="CDD" id="cd04793">
    <property type="entry name" value="LanC"/>
    <property type="match status" value="1"/>
</dbReference>
<feature type="binding site" evidence="1">
    <location>
        <position position="389"/>
    </location>
    <ligand>
        <name>Zn(2+)</name>
        <dbReference type="ChEBI" id="CHEBI:29105"/>
    </ligand>
</feature>
<reference evidence="3" key="2">
    <citation type="submission" date="2020-09" db="EMBL/GenBank/DDBJ databases">
        <authorList>
            <person name="Sun Q."/>
            <person name="Ohkuma M."/>
        </authorList>
    </citation>
    <scope>NUCLEOTIDE SEQUENCE</scope>
    <source>
        <strain evidence="3">JCM 4784</strain>
    </source>
</reference>
<feature type="region of interest" description="Disordered" evidence="2">
    <location>
        <begin position="1"/>
        <end position="52"/>
    </location>
</feature>
<evidence type="ECO:0000256" key="2">
    <source>
        <dbReference type="SAM" id="MobiDB-lite"/>
    </source>
</evidence>
<dbReference type="GO" id="GO:0031179">
    <property type="term" value="P:peptide modification"/>
    <property type="evidence" value="ECO:0007669"/>
    <property type="project" value="InterPro"/>
</dbReference>
<protein>
    <submittedName>
        <fullName evidence="3">Uncharacterized protein</fullName>
    </submittedName>
</protein>
<dbReference type="InterPro" id="IPR033889">
    <property type="entry name" value="LanC"/>
</dbReference>
<dbReference type="PRINTS" id="PR01955">
    <property type="entry name" value="LANCFRANKIA"/>
</dbReference>
<dbReference type="InterPro" id="IPR007822">
    <property type="entry name" value="LANC-like"/>
</dbReference>
<evidence type="ECO:0000313" key="3">
    <source>
        <dbReference type="EMBL" id="GHE86334.1"/>
    </source>
</evidence>
<dbReference type="GO" id="GO:0046872">
    <property type="term" value="F:metal ion binding"/>
    <property type="evidence" value="ECO:0007669"/>
    <property type="project" value="UniProtKB-KW"/>
</dbReference>
<accession>A0A919A5K0</accession>